<evidence type="ECO:0000256" key="1">
    <source>
        <dbReference type="SAM" id="Phobius"/>
    </source>
</evidence>
<comment type="caution">
    <text evidence="2">The sequence shown here is derived from an EMBL/GenBank/DDBJ whole genome shotgun (WGS) entry which is preliminary data.</text>
</comment>
<dbReference type="InterPro" id="IPR006938">
    <property type="entry name" value="DUF624"/>
</dbReference>
<proteinExistence type="predicted"/>
<name>A0A9D1XD20_9FIRM</name>
<sequence length="177" mass="20802">MRLFSFDSLFMRALNFIADLVIMHVLWLVCCLPIVTAGASTTALYYTCMKRMRTKEGYITKNFFHSFRENFRQATILWLIMLAVLFLFVTDLRYAVYLNNFMGKIMLVTCSVFLIPCVLIAIYIFPVLAKFENTIFDNVKNALLMSIRHFHPRCCFWLSTERLAFCFICFRRLSGLC</sequence>
<organism evidence="2 3">
    <name type="scientific">Candidatus Fusicatenibacter merdavium</name>
    <dbReference type="NCBI Taxonomy" id="2838600"/>
    <lineage>
        <taxon>Bacteria</taxon>
        <taxon>Bacillati</taxon>
        <taxon>Bacillota</taxon>
        <taxon>Clostridia</taxon>
        <taxon>Lachnospirales</taxon>
        <taxon>Lachnospiraceae</taxon>
        <taxon>Fusicatenibacter</taxon>
    </lineage>
</organism>
<feature type="transmembrane region" description="Helical" evidence="1">
    <location>
        <begin position="20"/>
        <end position="46"/>
    </location>
</feature>
<reference evidence="2" key="1">
    <citation type="journal article" date="2021" name="PeerJ">
        <title>Extensive microbial diversity within the chicken gut microbiome revealed by metagenomics and culture.</title>
        <authorList>
            <person name="Gilroy R."/>
            <person name="Ravi A."/>
            <person name="Getino M."/>
            <person name="Pursley I."/>
            <person name="Horton D.L."/>
            <person name="Alikhan N.F."/>
            <person name="Baker D."/>
            <person name="Gharbi K."/>
            <person name="Hall N."/>
            <person name="Watson M."/>
            <person name="Adriaenssens E.M."/>
            <person name="Foster-Nyarko E."/>
            <person name="Jarju S."/>
            <person name="Secka A."/>
            <person name="Antonio M."/>
            <person name="Oren A."/>
            <person name="Chaudhuri R.R."/>
            <person name="La Ragione R."/>
            <person name="Hildebrand F."/>
            <person name="Pallen M.J."/>
        </authorList>
    </citation>
    <scope>NUCLEOTIDE SEQUENCE</scope>
    <source>
        <strain evidence="2">CHK183-1962</strain>
    </source>
</reference>
<keyword evidence="1" id="KW-0812">Transmembrane</keyword>
<keyword evidence="1" id="KW-1133">Transmembrane helix</keyword>
<evidence type="ECO:0000313" key="2">
    <source>
        <dbReference type="EMBL" id="HIX77244.1"/>
    </source>
</evidence>
<dbReference type="Proteomes" id="UP000886890">
    <property type="component" value="Unassembled WGS sequence"/>
</dbReference>
<accession>A0A9D1XD20</accession>
<dbReference type="EMBL" id="DXEK01000110">
    <property type="protein sequence ID" value="HIX77244.1"/>
    <property type="molecule type" value="Genomic_DNA"/>
</dbReference>
<evidence type="ECO:0000313" key="3">
    <source>
        <dbReference type="Proteomes" id="UP000886890"/>
    </source>
</evidence>
<dbReference type="Pfam" id="PF04854">
    <property type="entry name" value="DUF624"/>
    <property type="match status" value="1"/>
</dbReference>
<feature type="transmembrane region" description="Helical" evidence="1">
    <location>
        <begin position="76"/>
        <end position="95"/>
    </location>
</feature>
<feature type="transmembrane region" description="Helical" evidence="1">
    <location>
        <begin position="101"/>
        <end position="125"/>
    </location>
</feature>
<reference evidence="2" key="2">
    <citation type="submission" date="2021-04" db="EMBL/GenBank/DDBJ databases">
        <authorList>
            <person name="Gilroy R."/>
        </authorList>
    </citation>
    <scope>NUCLEOTIDE SEQUENCE</scope>
    <source>
        <strain evidence="2">CHK183-1962</strain>
    </source>
</reference>
<dbReference type="AlphaFoldDB" id="A0A9D1XD20"/>
<keyword evidence="1" id="KW-0472">Membrane</keyword>
<gene>
    <name evidence="2" type="ORF">H9734_06590</name>
</gene>
<protein>
    <submittedName>
        <fullName evidence="2">YesL family protein</fullName>
    </submittedName>
</protein>